<gene>
    <name evidence="2" type="ORF">HNQ61_004802</name>
</gene>
<evidence type="ECO:0000256" key="1">
    <source>
        <dbReference type="SAM" id="MobiDB-lite"/>
    </source>
</evidence>
<dbReference type="InterPro" id="IPR011990">
    <property type="entry name" value="TPR-like_helical_dom_sf"/>
</dbReference>
<accession>A0A841H4I3</accession>
<dbReference type="Proteomes" id="UP000582837">
    <property type="component" value="Unassembled WGS sequence"/>
</dbReference>
<sequence length="262" mass="28858">MPPAILHDPAETMEGAHVLWECRGELGLVLWRTVRDLSLWAATPPDKRGHLFTMESVVRRVEELTDTLLPDAIASPVDTLNGMLTLGVGADASIVTICCLEVATWARRERLAHTAIAFAQAGALVCPDFAEAALYTGVCASEAEQDARAVSWLRRALTLARREKDGRAYAASLAALGAIYERVPAGISRAEWYYRKAFKAGRRFGSRDARVQALRGLRRIALARGDDDGAEWFALAARRQRRPRSGSPDSFRESADDTEHEQ</sequence>
<feature type="compositionally biased region" description="Basic and acidic residues" evidence="1">
    <location>
        <begin position="250"/>
        <end position="262"/>
    </location>
</feature>
<comment type="caution">
    <text evidence="2">The sequence shown here is derived from an EMBL/GenBank/DDBJ whole genome shotgun (WGS) entry which is preliminary data.</text>
</comment>
<dbReference type="Gene3D" id="1.25.40.10">
    <property type="entry name" value="Tetratricopeptide repeat domain"/>
    <property type="match status" value="1"/>
</dbReference>
<organism evidence="2 3">
    <name type="scientific">Longimicrobium terrae</name>
    <dbReference type="NCBI Taxonomy" id="1639882"/>
    <lineage>
        <taxon>Bacteria</taxon>
        <taxon>Pseudomonadati</taxon>
        <taxon>Gemmatimonadota</taxon>
        <taxon>Longimicrobiia</taxon>
        <taxon>Longimicrobiales</taxon>
        <taxon>Longimicrobiaceae</taxon>
        <taxon>Longimicrobium</taxon>
    </lineage>
</organism>
<dbReference type="AlphaFoldDB" id="A0A841H4I3"/>
<feature type="region of interest" description="Disordered" evidence="1">
    <location>
        <begin position="238"/>
        <end position="262"/>
    </location>
</feature>
<dbReference type="RefSeq" id="WP_170035093.1">
    <property type="nucleotide sequence ID" value="NZ_JABDTL010000001.1"/>
</dbReference>
<evidence type="ECO:0000313" key="2">
    <source>
        <dbReference type="EMBL" id="MBB6073135.1"/>
    </source>
</evidence>
<evidence type="ECO:0000313" key="3">
    <source>
        <dbReference type="Proteomes" id="UP000582837"/>
    </source>
</evidence>
<protein>
    <recommendedName>
        <fullName evidence="4">Tetratricopeptide repeat protein</fullName>
    </recommendedName>
</protein>
<reference evidence="2 3" key="1">
    <citation type="submission" date="2020-08" db="EMBL/GenBank/DDBJ databases">
        <title>Genomic Encyclopedia of Type Strains, Phase IV (KMG-IV): sequencing the most valuable type-strain genomes for metagenomic binning, comparative biology and taxonomic classification.</title>
        <authorList>
            <person name="Goeker M."/>
        </authorList>
    </citation>
    <scope>NUCLEOTIDE SEQUENCE [LARGE SCALE GENOMIC DNA]</scope>
    <source>
        <strain evidence="2 3">DSM 29007</strain>
    </source>
</reference>
<proteinExistence type="predicted"/>
<dbReference type="SUPFAM" id="SSF81901">
    <property type="entry name" value="HCP-like"/>
    <property type="match status" value="1"/>
</dbReference>
<evidence type="ECO:0008006" key="4">
    <source>
        <dbReference type="Google" id="ProtNLM"/>
    </source>
</evidence>
<name>A0A841H4I3_9BACT</name>
<keyword evidence="3" id="KW-1185">Reference proteome</keyword>
<dbReference type="EMBL" id="JACHIA010000021">
    <property type="protein sequence ID" value="MBB6073135.1"/>
    <property type="molecule type" value="Genomic_DNA"/>
</dbReference>